<evidence type="ECO:0000256" key="7">
    <source>
        <dbReference type="ARBA" id="ARBA00022777"/>
    </source>
</evidence>
<dbReference type="CDD" id="cd06225">
    <property type="entry name" value="HAMP"/>
    <property type="match status" value="1"/>
</dbReference>
<dbReference type="PANTHER" id="PTHR34220:SF11">
    <property type="entry name" value="SENSOR PROTEIN KINASE HPTS"/>
    <property type="match status" value="1"/>
</dbReference>
<sequence length="565" mass="65966">MIPIYMLGMYIYKWSLHNVRNEISKTNIAQVSFYLESLEMEIDRIKILQYDCLNDENLNKLSARYGIMGQYEINESLRQLHRRLVTIKNSSNYIKNVNVYIRNVKKTISSNNGINDFDYEMYENIRSAAGIKGAQIIKYKDGLYLSTYQQNNYLMNSPDYIISIELNRQAFIQALSKFNMYDEIGSVLIDKSDSTVIINQAEEDLLLKKEIINGIFSSGTKGMKLYNIDDKSYYILYVKSEYLNMIYLKCIPEEVVEKPFNSFYIWAWAFTIAVCCIILIYSISTYKLIHKPLIKLVKSFHKVENGDLKVNIQHDQNDEFGYLYKCFNKMMENLNTLIDQVYNQRILMQRAELKQLQAQINPHFLYNSFFAINTMAKTGDENLAIFTKRLGEYFQFITRNSSDKIPLSDEVKHAKVYTEIQLMRFSRALEIKFGEYPEKYSELKVPRIILQPIIENAFNHGLNKLENSRIIVIDFLENDNGLDIIVEDNGCGMTDYDIAELQNALLYTGNDIETTGIINIHRRIRLEYGQNSGVMVSKSELGGLKVILRIEIPYGYELDNYYQNQ</sequence>
<evidence type="ECO:0000256" key="9">
    <source>
        <dbReference type="ARBA" id="ARBA00022989"/>
    </source>
</evidence>
<dbReference type="PROSITE" id="PS50885">
    <property type="entry name" value="HAMP"/>
    <property type="match status" value="1"/>
</dbReference>
<dbReference type="InterPro" id="IPR036890">
    <property type="entry name" value="HATPase_C_sf"/>
</dbReference>
<keyword evidence="7 12" id="KW-0418">Kinase</keyword>
<organism evidence="12 13">
    <name type="scientific">Ruminiclostridium herbifermentans</name>
    <dbReference type="NCBI Taxonomy" id="2488810"/>
    <lineage>
        <taxon>Bacteria</taxon>
        <taxon>Bacillati</taxon>
        <taxon>Bacillota</taxon>
        <taxon>Clostridia</taxon>
        <taxon>Eubacteriales</taxon>
        <taxon>Oscillospiraceae</taxon>
        <taxon>Ruminiclostridium</taxon>
    </lineage>
</organism>
<gene>
    <name evidence="12" type="ORF">EHE19_009065</name>
</gene>
<keyword evidence="13" id="KW-1185">Reference proteome</keyword>
<accession>A0A4U7JK54</accession>
<evidence type="ECO:0000256" key="11">
    <source>
        <dbReference type="ARBA" id="ARBA00023136"/>
    </source>
</evidence>
<dbReference type="Gene3D" id="6.10.340.10">
    <property type="match status" value="1"/>
</dbReference>
<evidence type="ECO:0000256" key="1">
    <source>
        <dbReference type="ARBA" id="ARBA00004651"/>
    </source>
</evidence>
<evidence type="ECO:0000313" key="13">
    <source>
        <dbReference type="Proteomes" id="UP000306409"/>
    </source>
</evidence>
<name>A0A4U7JK54_9FIRM</name>
<keyword evidence="10" id="KW-0902">Two-component regulatory system</keyword>
<keyword evidence="3" id="KW-0597">Phosphoprotein</keyword>
<dbReference type="EMBL" id="CP061336">
    <property type="protein sequence ID" value="QNU68817.1"/>
    <property type="molecule type" value="Genomic_DNA"/>
</dbReference>
<keyword evidence="6" id="KW-0547">Nucleotide-binding</keyword>
<evidence type="ECO:0000256" key="6">
    <source>
        <dbReference type="ARBA" id="ARBA00022741"/>
    </source>
</evidence>
<reference evidence="12 13" key="1">
    <citation type="submission" date="2020-09" db="EMBL/GenBank/DDBJ databases">
        <title>Characterization and genome sequencing of Ruminiclostridium sp. nov. MA18.</title>
        <authorList>
            <person name="Rettenmaier R."/>
            <person name="Kowollik M.-L."/>
            <person name="Liebl W."/>
            <person name="Zverlov V."/>
        </authorList>
    </citation>
    <scope>NUCLEOTIDE SEQUENCE [LARGE SCALE GENOMIC DNA]</scope>
    <source>
        <strain evidence="12 13">MA18</strain>
    </source>
</reference>
<keyword evidence="8" id="KW-0067">ATP-binding</keyword>
<dbReference type="SUPFAM" id="SSF55874">
    <property type="entry name" value="ATPase domain of HSP90 chaperone/DNA topoisomerase II/histidine kinase"/>
    <property type="match status" value="1"/>
</dbReference>
<comment type="subcellular location">
    <subcellularLocation>
        <location evidence="1">Cell membrane</location>
        <topology evidence="1">Multi-pass membrane protein</topology>
    </subcellularLocation>
</comment>
<keyword evidence="11" id="KW-0472">Membrane</keyword>
<evidence type="ECO:0000256" key="8">
    <source>
        <dbReference type="ARBA" id="ARBA00022840"/>
    </source>
</evidence>
<dbReference type="GO" id="GO:0005886">
    <property type="term" value="C:plasma membrane"/>
    <property type="evidence" value="ECO:0007669"/>
    <property type="project" value="UniProtKB-SubCell"/>
</dbReference>
<dbReference type="GO" id="GO:0000155">
    <property type="term" value="F:phosphorelay sensor kinase activity"/>
    <property type="evidence" value="ECO:0007669"/>
    <property type="project" value="InterPro"/>
</dbReference>
<evidence type="ECO:0000313" key="12">
    <source>
        <dbReference type="EMBL" id="QNU68817.1"/>
    </source>
</evidence>
<dbReference type="SMART" id="SM00304">
    <property type="entry name" value="HAMP"/>
    <property type="match status" value="1"/>
</dbReference>
<keyword evidence="2" id="KW-1003">Cell membrane</keyword>
<dbReference type="Proteomes" id="UP000306409">
    <property type="component" value="Chromosome"/>
</dbReference>
<evidence type="ECO:0000256" key="4">
    <source>
        <dbReference type="ARBA" id="ARBA00022679"/>
    </source>
</evidence>
<dbReference type="Pfam" id="PF00672">
    <property type="entry name" value="HAMP"/>
    <property type="match status" value="1"/>
</dbReference>
<keyword evidence="5" id="KW-0812">Transmembrane</keyword>
<dbReference type="Gene3D" id="3.30.565.10">
    <property type="entry name" value="Histidine kinase-like ATPase, C-terminal domain"/>
    <property type="match status" value="1"/>
</dbReference>
<evidence type="ECO:0000256" key="10">
    <source>
        <dbReference type="ARBA" id="ARBA00023012"/>
    </source>
</evidence>
<protein>
    <submittedName>
        <fullName evidence="12">Histidine kinase</fullName>
    </submittedName>
</protein>
<dbReference type="InterPro" id="IPR050640">
    <property type="entry name" value="Bact_2-comp_sensor_kinase"/>
</dbReference>
<evidence type="ECO:0000256" key="2">
    <source>
        <dbReference type="ARBA" id="ARBA00022475"/>
    </source>
</evidence>
<dbReference type="AlphaFoldDB" id="A0A4U7JK54"/>
<keyword evidence="9" id="KW-1133">Transmembrane helix</keyword>
<dbReference type="InterPro" id="IPR010559">
    <property type="entry name" value="Sig_transdc_His_kin_internal"/>
</dbReference>
<evidence type="ECO:0000256" key="5">
    <source>
        <dbReference type="ARBA" id="ARBA00022692"/>
    </source>
</evidence>
<dbReference type="GO" id="GO:0005524">
    <property type="term" value="F:ATP binding"/>
    <property type="evidence" value="ECO:0007669"/>
    <property type="project" value="UniProtKB-KW"/>
</dbReference>
<dbReference type="PANTHER" id="PTHR34220">
    <property type="entry name" value="SENSOR HISTIDINE KINASE YPDA"/>
    <property type="match status" value="1"/>
</dbReference>
<evidence type="ECO:0000256" key="3">
    <source>
        <dbReference type="ARBA" id="ARBA00022553"/>
    </source>
</evidence>
<dbReference type="InterPro" id="IPR003660">
    <property type="entry name" value="HAMP_dom"/>
</dbReference>
<dbReference type="SUPFAM" id="SSF158472">
    <property type="entry name" value="HAMP domain-like"/>
    <property type="match status" value="1"/>
</dbReference>
<dbReference type="Pfam" id="PF06580">
    <property type="entry name" value="His_kinase"/>
    <property type="match status" value="1"/>
</dbReference>
<dbReference type="KEGG" id="rher:EHE19_009065"/>
<keyword evidence="4" id="KW-0808">Transferase</keyword>
<dbReference type="OrthoDB" id="9809348at2"/>
<proteinExistence type="predicted"/>